<dbReference type="SMART" id="SM00267">
    <property type="entry name" value="GGDEF"/>
    <property type="match status" value="1"/>
</dbReference>
<dbReference type="Proteomes" id="UP000321798">
    <property type="component" value="Unassembled WGS sequence"/>
</dbReference>
<dbReference type="InterPro" id="IPR035965">
    <property type="entry name" value="PAS-like_dom_sf"/>
</dbReference>
<evidence type="ECO:0000256" key="3">
    <source>
        <dbReference type="ARBA" id="ARBA00023163"/>
    </source>
</evidence>
<dbReference type="Pfam" id="PF00990">
    <property type="entry name" value="GGDEF"/>
    <property type="match status" value="1"/>
</dbReference>
<dbReference type="CDD" id="cd01949">
    <property type="entry name" value="GGDEF"/>
    <property type="match status" value="1"/>
</dbReference>
<dbReference type="PANTHER" id="PTHR44757">
    <property type="entry name" value="DIGUANYLATE CYCLASE DGCP"/>
    <property type="match status" value="1"/>
</dbReference>
<dbReference type="Gene3D" id="3.20.20.450">
    <property type="entry name" value="EAL domain"/>
    <property type="match status" value="1"/>
</dbReference>
<evidence type="ECO:0000256" key="2">
    <source>
        <dbReference type="ARBA" id="ARBA00023125"/>
    </source>
</evidence>
<dbReference type="InterPro" id="IPR000160">
    <property type="entry name" value="GGDEF_dom"/>
</dbReference>
<dbReference type="Gene3D" id="3.30.70.270">
    <property type="match status" value="1"/>
</dbReference>
<dbReference type="InterPro" id="IPR029787">
    <property type="entry name" value="Nucleotide_cyclase"/>
</dbReference>
<evidence type="ECO:0000313" key="7">
    <source>
        <dbReference type="EMBL" id="GEP70293.1"/>
    </source>
</evidence>
<proteinExistence type="predicted"/>
<dbReference type="NCBIfam" id="TIGR00254">
    <property type="entry name" value="GGDEF"/>
    <property type="match status" value="1"/>
</dbReference>
<keyword evidence="3" id="KW-0804">Transcription</keyword>
<reference evidence="7 8" key="1">
    <citation type="submission" date="2019-07" db="EMBL/GenBank/DDBJ databases">
        <title>Whole genome shotgun sequence of Cellulomonas soli NBRC 109434.</title>
        <authorList>
            <person name="Hosoyama A."/>
            <person name="Uohara A."/>
            <person name="Ohji S."/>
            <person name="Ichikawa N."/>
        </authorList>
    </citation>
    <scope>NUCLEOTIDE SEQUENCE [LARGE SCALE GENOMIC DNA]</scope>
    <source>
        <strain evidence="7 8">NBRC 109434</strain>
    </source>
</reference>
<dbReference type="InterPro" id="IPR052155">
    <property type="entry name" value="Biofilm_reg_signaling"/>
</dbReference>
<dbReference type="GO" id="GO:0003677">
    <property type="term" value="F:DNA binding"/>
    <property type="evidence" value="ECO:0007669"/>
    <property type="project" value="UniProtKB-KW"/>
</dbReference>
<dbReference type="SMART" id="SM00052">
    <property type="entry name" value="EAL"/>
    <property type="match status" value="1"/>
</dbReference>
<dbReference type="AlphaFoldDB" id="A0A512PGI4"/>
<protein>
    <recommendedName>
        <fullName evidence="9">Diguanylate cyclase</fullName>
    </recommendedName>
</protein>
<keyword evidence="2" id="KW-0238">DNA-binding</keyword>
<feature type="domain" description="GGDEF" evidence="6">
    <location>
        <begin position="759"/>
        <end position="891"/>
    </location>
</feature>
<name>A0A512PGI4_9CELL</name>
<evidence type="ECO:0008006" key="9">
    <source>
        <dbReference type="Google" id="ProtNLM"/>
    </source>
</evidence>
<dbReference type="Pfam" id="PF08447">
    <property type="entry name" value="PAS_3"/>
    <property type="match status" value="1"/>
</dbReference>
<evidence type="ECO:0000259" key="5">
    <source>
        <dbReference type="PROSITE" id="PS50883"/>
    </source>
</evidence>
<comment type="caution">
    <text evidence="7">The sequence shown here is derived from an EMBL/GenBank/DDBJ whole genome shotgun (WGS) entry which is preliminary data.</text>
</comment>
<dbReference type="InterPro" id="IPR046335">
    <property type="entry name" value="LacI/GalR-like_sensor"/>
</dbReference>
<dbReference type="EMBL" id="BKAL01000011">
    <property type="protein sequence ID" value="GEP70293.1"/>
    <property type="molecule type" value="Genomic_DNA"/>
</dbReference>
<dbReference type="PROSITE" id="PS50883">
    <property type="entry name" value="EAL"/>
    <property type="match status" value="1"/>
</dbReference>
<dbReference type="Pfam" id="PF13377">
    <property type="entry name" value="Peripla_BP_3"/>
    <property type="match status" value="1"/>
</dbReference>
<dbReference type="SUPFAM" id="SSF55073">
    <property type="entry name" value="Nucleotide cyclase"/>
    <property type="match status" value="1"/>
</dbReference>
<dbReference type="InterPro" id="IPR043128">
    <property type="entry name" value="Rev_trsase/Diguanyl_cyclase"/>
</dbReference>
<evidence type="ECO:0000256" key="1">
    <source>
        <dbReference type="ARBA" id="ARBA00023015"/>
    </source>
</evidence>
<dbReference type="NCBIfam" id="TIGR00229">
    <property type="entry name" value="sensory_box"/>
    <property type="match status" value="1"/>
</dbReference>
<dbReference type="Pfam" id="PF00563">
    <property type="entry name" value="EAL"/>
    <property type="match status" value="1"/>
</dbReference>
<dbReference type="SUPFAM" id="SSF55785">
    <property type="entry name" value="PYP-like sensor domain (PAS domain)"/>
    <property type="match status" value="1"/>
</dbReference>
<dbReference type="InterPro" id="IPR000014">
    <property type="entry name" value="PAS"/>
</dbReference>
<dbReference type="CDD" id="cd01948">
    <property type="entry name" value="EAL"/>
    <property type="match status" value="1"/>
</dbReference>
<dbReference type="SUPFAM" id="SSF141868">
    <property type="entry name" value="EAL domain-like"/>
    <property type="match status" value="1"/>
</dbReference>
<dbReference type="InterPro" id="IPR001633">
    <property type="entry name" value="EAL_dom"/>
</dbReference>
<dbReference type="PROSITE" id="PS50113">
    <property type="entry name" value="PAC"/>
    <property type="match status" value="1"/>
</dbReference>
<evidence type="ECO:0000259" key="4">
    <source>
        <dbReference type="PROSITE" id="PS50113"/>
    </source>
</evidence>
<organism evidence="7 8">
    <name type="scientific">Cellulomonas soli</name>
    <dbReference type="NCBI Taxonomy" id="931535"/>
    <lineage>
        <taxon>Bacteria</taxon>
        <taxon>Bacillati</taxon>
        <taxon>Actinomycetota</taxon>
        <taxon>Actinomycetes</taxon>
        <taxon>Micrococcales</taxon>
        <taxon>Cellulomonadaceae</taxon>
        <taxon>Cellulomonas</taxon>
    </lineage>
</organism>
<sequence>MEQSDTVLVLISFTGGFYFGESLAGIQHEVARAGGRLVVHQTSAQVLPYVEADLPQATTPVAWGHAVGAISVAGAAGRSSLERLTESGVPVVLASQSIPGFPAPVAMPDNLGGTSAALAHLLGHGHTRIGFVGNIAGTDMRERYAAYHQTLVDHGLAPEPTHFLPCAENGEIGGTQAAERFLALPERPTAVMCATDRNAIGFLSRVRRAGLSVPEDVAVIGFDNIEAGAYAVPALATVDQKFHAVGALAGRLLVRLVEDGPDAFPGGTVEHAPSAYVVPRSSCGCTGDAVRPPMRIAPPERPGASTRPIAVTPPTQDLAPEARLRADLTAALETDRSSGATEHVEATALAVENLVLDALRTGLVPPADHVAGAVEAASRALLRAEGLDELISAIDTYLRRVAATGLRDDGDSRDGASGALPDLERLRLTIGALRARLTATRSHLHAARYLQRSLSAEESLFEGYLVGRSLLGADAAPPEQLAWLAGTHVRVGALALWREGELEITGAHDPGLVLPDLAGRRMPPEQFPPSEILDQVRSHAGEVAYVIPVRSPGREWGLLALVAGIDVDSNRETYTHWSSLLASAFDQHDLIRAVRQSEERHGLLASALNEGLWELDTATKEVTFSARGLALLGLEHLPHAHRLGVWRRCVHEGDLEHLERTIRDVAAGTLPVAEIEYRYRGPLDPEHRWMMVRVMPSARRSDGRAARLIGTMGDITRRKQLEEELRRHALYDPATGLPNRRMFLDRLRQSVSRAHLDGAPFAVVFLDLDRFKVVNDSLGHQTGDRLLRAVSERLAAVLRPTDMAARFGGDEFAVLLDGIEPLAVHAVARRLIESLSRPFEVDGHSLWVTASLGVASSAVPYTDAEDVLRDADTAMYHAKTHEPGSAAFFDSAMHQDALQHLSLQAEVQLALDRDEFEVYYQPIVELDDSPVARFEALVRWNHPTRGLVLPGTFLPLMEETGLIVRLGQRVVESTCRDVAQWRTAYEGPVTVSVNLSDREFWHTGLAQHVLDCLARHELPAECLTLEITEGVIARRPELADQLLRQFHAAGLQLHIDDFGTGHSSLQTLHRYPVDALKIDRSFVHGLAEEQQSRELVRAIVAMGRALGLTVIAEGVETREQLAILRDVGCESAQGFLFDRALPADRAAALLGTPPVEAAV</sequence>
<evidence type="ECO:0000259" key="6">
    <source>
        <dbReference type="PROSITE" id="PS50887"/>
    </source>
</evidence>
<dbReference type="InterPro" id="IPR013655">
    <property type="entry name" value="PAS_fold_3"/>
</dbReference>
<dbReference type="SUPFAM" id="SSF53822">
    <property type="entry name" value="Periplasmic binding protein-like I"/>
    <property type="match status" value="1"/>
</dbReference>
<dbReference type="RefSeq" id="WP_179561635.1">
    <property type="nucleotide sequence ID" value="NZ_BAABBJ010000014.1"/>
</dbReference>
<dbReference type="Gene3D" id="3.40.50.2300">
    <property type="match status" value="2"/>
</dbReference>
<dbReference type="Gene3D" id="3.30.450.20">
    <property type="entry name" value="PAS domain"/>
    <property type="match status" value="1"/>
</dbReference>
<dbReference type="InterPro" id="IPR028082">
    <property type="entry name" value="Peripla_BP_I"/>
</dbReference>
<keyword evidence="8" id="KW-1185">Reference proteome</keyword>
<accession>A0A512PGI4</accession>
<feature type="domain" description="EAL" evidence="5">
    <location>
        <begin position="900"/>
        <end position="1154"/>
    </location>
</feature>
<dbReference type="InterPro" id="IPR000700">
    <property type="entry name" value="PAS-assoc_C"/>
</dbReference>
<feature type="domain" description="PAC" evidence="4">
    <location>
        <begin position="673"/>
        <end position="727"/>
    </location>
</feature>
<evidence type="ECO:0000313" key="8">
    <source>
        <dbReference type="Proteomes" id="UP000321798"/>
    </source>
</evidence>
<gene>
    <name evidence="7" type="ORF">CSO01_30080</name>
</gene>
<keyword evidence="1" id="KW-0805">Transcription regulation</keyword>
<dbReference type="CDD" id="cd06267">
    <property type="entry name" value="PBP1_LacI_sugar_binding-like"/>
    <property type="match status" value="1"/>
</dbReference>
<dbReference type="PROSITE" id="PS50887">
    <property type="entry name" value="GGDEF"/>
    <property type="match status" value="1"/>
</dbReference>
<dbReference type="InterPro" id="IPR035919">
    <property type="entry name" value="EAL_sf"/>
</dbReference>
<dbReference type="PANTHER" id="PTHR44757:SF2">
    <property type="entry name" value="BIOFILM ARCHITECTURE MAINTENANCE PROTEIN MBAA"/>
    <property type="match status" value="1"/>
</dbReference>